<dbReference type="Proteomes" id="UP000694549">
    <property type="component" value="Unplaced"/>
</dbReference>
<dbReference type="FunFam" id="2.40.70.10:FF:000115">
    <property type="entry name" value="Lysosomal aspartic protease"/>
    <property type="match status" value="1"/>
</dbReference>
<dbReference type="Pfam" id="PF00026">
    <property type="entry name" value="Asp"/>
    <property type="match status" value="1"/>
</dbReference>
<dbReference type="GO" id="GO:0006508">
    <property type="term" value="P:proteolysis"/>
    <property type="evidence" value="ECO:0007669"/>
    <property type="project" value="UniProtKB-KW"/>
</dbReference>
<keyword evidence="3 5" id="KW-0064">Aspartyl protease</keyword>
<feature type="region of interest" description="Disordered" evidence="6">
    <location>
        <begin position="44"/>
        <end position="82"/>
    </location>
</feature>
<name>A0A8B9VL83_9AVES</name>
<evidence type="ECO:0000256" key="4">
    <source>
        <dbReference type="ARBA" id="ARBA00022801"/>
    </source>
</evidence>
<keyword evidence="9" id="KW-1185">Reference proteome</keyword>
<dbReference type="AlphaFoldDB" id="A0A8B9VL83"/>
<evidence type="ECO:0000313" key="8">
    <source>
        <dbReference type="Ensembl" id="ENSAZOP00000025997.1"/>
    </source>
</evidence>
<dbReference type="InterPro" id="IPR033121">
    <property type="entry name" value="PEPTIDASE_A1"/>
</dbReference>
<dbReference type="PANTHER" id="PTHR47966:SF66">
    <property type="entry name" value="PEPSINOGEN C"/>
    <property type="match status" value="1"/>
</dbReference>
<keyword evidence="2 5" id="KW-0645">Protease</keyword>
<proteinExistence type="inferred from homology"/>
<dbReference type="PANTHER" id="PTHR47966">
    <property type="entry name" value="BETA-SITE APP-CLEAVING ENZYME, ISOFORM A-RELATED"/>
    <property type="match status" value="1"/>
</dbReference>
<protein>
    <recommendedName>
        <fullName evidence="7">Peptidase A1 domain-containing protein</fullName>
    </recommendedName>
</protein>
<dbReference type="PRINTS" id="PR00792">
    <property type="entry name" value="PEPSIN"/>
</dbReference>
<dbReference type="SUPFAM" id="SSF50630">
    <property type="entry name" value="Acid proteases"/>
    <property type="match status" value="1"/>
</dbReference>
<dbReference type="InterPro" id="IPR001969">
    <property type="entry name" value="Aspartic_peptidase_AS"/>
</dbReference>
<dbReference type="PROSITE" id="PS51767">
    <property type="entry name" value="PEPTIDASE_A1"/>
    <property type="match status" value="1"/>
</dbReference>
<organism evidence="8 9">
    <name type="scientific">Anas zonorhyncha</name>
    <name type="common">Eastern spot-billed duck</name>
    <dbReference type="NCBI Taxonomy" id="75864"/>
    <lineage>
        <taxon>Eukaryota</taxon>
        <taxon>Metazoa</taxon>
        <taxon>Chordata</taxon>
        <taxon>Craniata</taxon>
        <taxon>Vertebrata</taxon>
        <taxon>Euteleostomi</taxon>
        <taxon>Archelosauria</taxon>
        <taxon>Archosauria</taxon>
        <taxon>Dinosauria</taxon>
        <taxon>Saurischia</taxon>
        <taxon>Theropoda</taxon>
        <taxon>Coelurosauria</taxon>
        <taxon>Aves</taxon>
        <taxon>Neognathae</taxon>
        <taxon>Galloanserae</taxon>
        <taxon>Anseriformes</taxon>
        <taxon>Anatidae</taxon>
        <taxon>Anatinae</taxon>
        <taxon>Anas</taxon>
    </lineage>
</organism>
<evidence type="ECO:0000256" key="5">
    <source>
        <dbReference type="RuleBase" id="RU000454"/>
    </source>
</evidence>
<accession>A0A8B9VL83</accession>
<evidence type="ECO:0000256" key="6">
    <source>
        <dbReference type="SAM" id="MobiDB-lite"/>
    </source>
</evidence>
<evidence type="ECO:0000256" key="3">
    <source>
        <dbReference type="ARBA" id="ARBA00022750"/>
    </source>
</evidence>
<reference evidence="8" key="2">
    <citation type="submission" date="2025-09" db="UniProtKB">
        <authorList>
            <consortium name="Ensembl"/>
        </authorList>
    </citation>
    <scope>IDENTIFICATION</scope>
</reference>
<dbReference type="Ensembl" id="ENSAZOT00000027881.1">
    <property type="protein sequence ID" value="ENSAZOP00000025997.1"/>
    <property type="gene ID" value="ENSAZOG00000016619.1"/>
</dbReference>
<dbReference type="PROSITE" id="PS00141">
    <property type="entry name" value="ASP_PROTEASE"/>
    <property type="match status" value="1"/>
</dbReference>
<dbReference type="GO" id="GO:0004190">
    <property type="term" value="F:aspartic-type endopeptidase activity"/>
    <property type="evidence" value="ECO:0007669"/>
    <property type="project" value="UniProtKB-KW"/>
</dbReference>
<evidence type="ECO:0000259" key="7">
    <source>
        <dbReference type="PROSITE" id="PS51767"/>
    </source>
</evidence>
<sequence length="384" mass="40407">MRGTLMRGDSERLGVYKGVLWGFKGLLGSCQQGEDHHEVAAPCPGVPAPLRGAAEDSSEERQVHTGSHEGEGGAPRVPAAAPLPRPSLQVLQQLLQHLRAPVQQHGANHNLFNPNESSTFSTQDEYFSLQYGTGSLTGIFGYDTVTIQGLSITNQEFGLSETEPGTNFVYAPFDGILGLAFPSLSAGGATTVMQGMLQQSLLDSPIFSFYLSGQEGSQGGELVFGGVDPNLYTGQITWTPVTQAGYWQIGIEDFSIGGQSSGWCSQGCQGIVDTGTSLLTVPTQVFTQLMQYIGAQADSNGQVRAGWATGGLDKLGASGTSRQLGWRGIGNPILPLISAEGMTDLIKSAFLGLGVAARAGSLSPVSQQMHGAPWLQTSRGFLSP</sequence>
<evidence type="ECO:0000313" key="9">
    <source>
        <dbReference type="Proteomes" id="UP000694549"/>
    </source>
</evidence>
<keyword evidence="4 5" id="KW-0378">Hydrolase</keyword>
<evidence type="ECO:0000256" key="1">
    <source>
        <dbReference type="ARBA" id="ARBA00007447"/>
    </source>
</evidence>
<evidence type="ECO:0000256" key="2">
    <source>
        <dbReference type="ARBA" id="ARBA00022670"/>
    </source>
</evidence>
<dbReference type="Gene3D" id="2.40.70.10">
    <property type="entry name" value="Acid Proteases"/>
    <property type="match status" value="2"/>
</dbReference>
<reference evidence="8" key="1">
    <citation type="submission" date="2025-08" db="UniProtKB">
        <authorList>
            <consortium name="Ensembl"/>
        </authorList>
    </citation>
    <scope>IDENTIFICATION</scope>
</reference>
<feature type="domain" description="Peptidase A1" evidence="7">
    <location>
        <begin position="1"/>
        <end position="384"/>
    </location>
</feature>
<dbReference type="InterPro" id="IPR021109">
    <property type="entry name" value="Peptidase_aspartic_dom_sf"/>
</dbReference>
<comment type="similarity">
    <text evidence="1 5">Belongs to the peptidase A1 family.</text>
</comment>
<feature type="compositionally biased region" description="Basic and acidic residues" evidence="6">
    <location>
        <begin position="59"/>
        <end position="71"/>
    </location>
</feature>
<dbReference type="InterPro" id="IPR001461">
    <property type="entry name" value="Aspartic_peptidase_A1"/>
</dbReference>